<gene>
    <name evidence="1" type="primary">anmK</name>
    <name evidence="3" type="ORF">CWC19_06540</name>
    <name evidence="4" type="ORF">CWC20_00215</name>
</gene>
<reference evidence="5 6" key="1">
    <citation type="submission" date="2018-01" db="EMBL/GenBank/DDBJ databases">
        <authorList>
            <person name="Paulsen S."/>
            <person name="Gram L.K."/>
        </authorList>
    </citation>
    <scope>NUCLEOTIDE SEQUENCE [LARGE SCALE GENOMIC DNA]</scope>
    <source>
        <strain evidence="3 6">S3790</strain>
        <strain evidence="4 5">S3895</strain>
    </source>
</reference>
<dbReference type="InterPro" id="IPR043129">
    <property type="entry name" value="ATPase_NBD"/>
</dbReference>
<sequence length="404" mass="44301">MHNHIKRLVESAEKESRLIIGLMSGTSLDGLDIALCDIRGCGTATQVKLLQFTTCEYPEHVKEKVRQVFAQSLVDLEYLTLLNGWLGTYHGQLIVDTLAHWGIANHDIDVIASHGQTIYHSPAHQHQYSEFGNGTLQIADADHIAVATRITTLSDFRQKHIAAGGEGAPLAHYGDYYYFSSKREHRLLLNIGGIANLTWLPKNCAFSEVLCSDIGAGNTIMDAYMQRHFQVMYDQNGEIAKSGKVNQALLDSLMAATFIKRDMPKTTGPEVFNLALLSQAQTDSNTDHLSHNDVMATLNMFSAQVIAEHITLLSSYVIQVNESVNVYVSGGGYHNTLLMAQVRAKLSSDYNVMSSQALGISPDAKEAVLFAILANETLVGESTSVKGESNQNQPITMGKISFPD</sequence>
<evidence type="ECO:0000313" key="3">
    <source>
        <dbReference type="EMBL" id="TMO69088.1"/>
    </source>
</evidence>
<feature type="binding site" evidence="1">
    <location>
        <begin position="25"/>
        <end position="32"/>
    </location>
    <ligand>
        <name>ATP</name>
        <dbReference type="ChEBI" id="CHEBI:30616"/>
    </ligand>
</feature>
<dbReference type="EMBL" id="PNBX01000024">
    <property type="protein sequence ID" value="TMO69088.1"/>
    <property type="molecule type" value="Genomic_DNA"/>
</dbReference>
<evidence type="ECO:0000313" key="5">
    <source>
        <dbReference type="Proteomes" id="UP000307164"/>
    </source>
</evidence>
<dbReference type="UniPathway" id="UPA00544"/>
<dbReference type="Proteomes" id="UP000307164">
    <property type="component" value="Unassembled WGS sequence"/>
</dbReference>
<dbReference type="SUPFAM" id="SSF53067">
    <property type="entry name" value="Actin-like ATPase domain"/>
    <property type="match status" value="1"/>
</dbReference>
<dbReference type="OrthoDB" id="9763949at2"/>
<comment type="function">
    <text evidence="1">Catalyzes the specific phosphorylation of 1,6-anhydro-N-acetylmuramic acid (anhMurNAc) with the simultaneous cleavage of the 1,6-anhydro ring, generating MurNAc-6-P. Is required for the utilization of anhMurNAc either imported from the medium or derived from its own cell wall murein, and thus plays a role in cell wall recycling.</text>
</comment>
<reference evidence="5 6" key="2">
    <citation type="submission" date="2019-06" db="EMBL/GenBank/DDBJ databases">
        <title>Co-occurence of chitin degradation, pigmentation and bioactivity in marine Pseudoalteromonas.</title>
        <authorList>
            <person name="Sonnenschein E.C."/>
            <person name="Bech P.K."/>
        </authorList>
    </citation>
    <scope>NUCLEOTIDE SEQUENCE [LARGE SCALE GENOMIC DNA]</scope>
    <source>
        <strain evidence="6">S3790</strain>
        <strain evidence="4 5">S3895</strain>
    </source>
</reference>
<proteinExistence type="inferred from homology"/>
<comment type="caution">
    <text evidence="3">The sequence shown here is derived from an EMBL/GenBank/DDBJ whole genome shotgun (WGS) entry which is preliminary data.</text>
</comment>
<dbReference type="RefSeq" id="WP_138591088.1">
    <property type="nucleotide sequence ID" value="NZ_PNBW01000002.1"/>
</dbReference>
<dbReference type="UniPathway" id="UPA00343"/>
<keyword evidence="1" id="KW-0547">Nucleotide-binding</keyword>
<dbReference type="Proteomes" id="UP000307217">
    <property type="component" value="Unassembled WGS sequence"/>
</dbReference>
<accession>A0A5S3VAU2</accession>
<feature type="region of interest" description="Disordered" evidence="2">
    <location>
        <begin position="383"/>
        <end position="404"/>
    </location>
</feature>
<dbReference type="InterPro" id="IPR005338">
    <property type="entry name" value="Anhydro_N_Ac-Mur_kinase"/>
</dbReference>
<keyword evidence="1" id="KW-0808">Transferase</keyword>
<dbReference type="Gene3D" id="3.30.420.40">
    <property type="match status" value="2"/>
</dbReference>
<comment type="pathway">
    <text evidence="1">Amino-sugar metabolism; 1,6-anhydro-N-acetylmuramate degradation.</text>
</comment>
<dbReference type="GO" id="GO:0009254">
    <property type="term" value="P:peptidoglycan turnover"/>
    <property type="evidence" value="ECO:0007669"/>
    <property type="project" value="UniProtKB-UniRule"/>
</dbReference>
<comment type="similarity">
    <text evidence="1">Belongs to the anhydro-N-acetylmuramic acid kinase family.</text>
</comment>
<keyword evidence="5" id="KW-1185">Reference proteome</keyword>
<keyword evidence="1 3" id="KW-0418">Kinase</keyword>
<comment type="catalytic activity">
    <reaction evidence="1">
        <text>1,6-anhydro-N-acetyl-beta-muramate + ATP + H2O = N-acetyl-D-muramate 6-phosphate + ADP + H(+)</text>
        <dbReference type="Rhea" id="RHEA:24952"/>
        <dbReference type="ChEBI" id="CHEBI:15377"/>
        <dbReference type="ChEBI" id="CHEBI:15378"/>
        <dbReference type="ChEBI" id="CHEBI:30616"/>
        <dbReference type="ChEBI" id="CHEBI:58690"/>
        <dbReference type="ChEBI" id="CHEBI:58722"/>
        <dbReference type="ChEBI" id="CHEBI:456216"/>
        <dbReference type="EC" id="2.7.1.170"/>
    </reaction>
</comment>
<feature type="compositionally biased region" description="Polar residues" evidence="2">
    <location>
        <begin position="383"/>
        <end position="395"/>
    </location>
</feature>
<dbReference type="AlphaFoldDB" id="A0A5S3VAU2"/>
<dbReference type="PANTHER" id="PTHR30605:SF0">
    <property type="entry name" value="ANHYDRO-N-ACETYLMURAMIC ACID KINASE"/>
    <property type="match status" value="1"/>
</dbReference>
<evidence type="ECO:0000313" key="4">
    <source>
        <dbReference type="EMBL" id="TMO79078.1"/>
    </source>
</evidence>
<protein>
    <recommendedName>
        <fullName evidence="1">Anhydro-N-acetylmuramic acid kinase</fullName>
        <ecNumber evidence="1">2.7.1.170</ecNumber>
    </recommendedName>
    <alternativeName>
        <fullName evidence="1">AnhMurNAc kinase</fullName>
    </alternativeName>
</protein>
<dbReference type="PANTHER" id="PTHR30605">
    <property type="entry name" value="ANHYDRO-N-ACETYLMURAMIC ACID KINASE"/>
    <property type="match status" value="1"/>
</dbReference>
<dbReference type="EC" id="2.7.1.170" evidence="1"/>
<dbReference type="GO" id="GO:0097175">
    <property type="term" value="P:1,6-anhydro-N-acetyl-beta-muramic acid catabolic process"/>
    <property type="evidence" value="ECO:0007669"/>
    <property type="project" value="UniProtKB-UniRule"/>
</dbReference>
<dbReference type="GO" id="GO:0016773">
    <property type="term" value="F:phosphotransferase activity, alcohol group as acceptor"/>
    <property type="evidence" value="ECO:0007669"/>
    <property type="project" value="UniProtKB-UniRule"/>
</dbReference>
<dbReference type="Pfam" id="PF03702">
    <property type="entry name" value="AnmK"/>
    <property type="match status" value="1"/>
</dbReference>
<evidence type="ECO:0000256" key="1">
    <source>
        <dbReference type="HAMAP-Rule" id="MF_01270"/>
    </source>
</evidence>
<keyword evidence="1" id="KW-0119">Carbohydrate metabolism</keyword>
<reference evidence="3" key="3">
    <citation type="submission" date="2019-09" db="EMBL/GenBank/DDBJ databases">
        <title>Co-occurence of chitin degradation, pigmentation and bioactivity in marine Pseudoalteromonas.</title>
        <authorList>
            <person name="Sonnenschein E.C."/>
            <person name="Bech P.K."/>
        </authorList>
    </citation>
    <scope>NUCLEOTIDE SEQUENCE</scope>
    <source>
        <strain evidence="3">S3790</strain>
    </source>
</reference>
<dbReference type="GO" id="GO:0006040">
    <property type="term" value="P:amino sugar metabolic process"/>
    <property type="evidence" value="ECO:0007669"/>
    <property type="project" value="InterPro"/>
</dbReference>
<evidence type="ECO:0000313" key="6">
    <source>
        <dbReference type="Proteomes" id="UP000307217"/>
    </source>
</evidence>
<dbReference type="GO" id="GO:0016301">
    <property type="term" value="F:kinase activity"/>
    <property type="evidence" value="ECO:0007669"/>
    <property type="project" value="UniProtKB-KW"/>
</dbReference>
<dbReference type="EMBL" id="PNBW01000002">
    <property type="protein sequence ID" value="TMO79078.1"/>
    <property type="molecule type" value="Genomic_DNA"/>
</dbReference>
<organism evidence="3 6">
    <name type="scientific">Pseudoalteromonas aurantia</name>
    <dbReference type="NCBI Taxonomy" id="43654"/>
    <lineage>
        <taxon>Bacteria</taxon>
        <taxon>Pseudomonadati</taxon>
        <taxon>Pseudomonadota</taxon>
        <taxon>Gammaproteobacteria</taxon>
        <taxon>Alteromonadales</taxon>
        <taxon>Pseudoalteromonadaceae</taxon>
        <taxon>Pseudoalteromonas</taxon>
    </lineage>
</organism>
<comment type="pathway">
    <text evidence="1">Cell wall biogenesis; peptidoglycan recycling.</text>
</comment>
<evidence type="ECO:0000256" key="2">
    <source>
        <dbReference type="SAM" id="MobiDB-lite"/>
    </source>
</evidence>
<dbReference type="HAMAP" id="MF_01270">
    <property type="entry name" value="AnhMurNAc_kinase"/>
    <property type="match status" value="1"/>
</dbReference>
<name>A0A5S3VAU2_9GAMM</name>
<keyword evidence="1" id="KW-0067">ATP-binding</keyword>
<dbReference type="GO" id="GO:0005524">
    <property type="term" value="F:ATP binding"/>
    <property type="evidence" value="ECO:0007669"/>
    <property type="project" value="UniProtKB-UniRule"/>
</dbReference>